<feature type="region of interest" description="Disordered" evidence="1">
    <location>
        <begin position="26"/>
        <end position="284"/>
    </location>
</feature>
<name>A0ABD2QIA3_9PLAT</name>
<accession>A0ABD2QIA3</accession>
<gene>
    <name evidence="2" type="ORF">Ciccas_002873</name>
</gene>
<keyword evidence="3" id="KW-1185">Reference proteome</keyword>
<reference evidence="2 3" key="1">
    <citation type="submission" date="2024-11" db="EMBL/GenBank/DDBJ databases">
        <title>Adaptive evolution of stress response genes in parasites aligns with host niche diversity.</title>
        <authorList>
            <person name="Hahn C."/>
            <person name="Resl P."/>
        </authorList>
    </citation>
    <scope>NUCLEOTIDE SEQUENCE [LARGE SCALE GENOMIC DNA]</scope>
    <source>
        <strain evidence="2">EGGRZ-B1_66</strain>
        <tissue evidence="2">Body</tissue>
    </source>
</reference>
<evidence type="ECO:0000313" key="3">
    <source>
        <dbReference type="Proteomes" id="UP001626550"/>
    </source>
</evidence>
<sequence length="475" mass="52814">MHGVNDRVIWLIRKLGLADNKVNWLKKDFPADMDNNSAKKGDKKKKGKEKKKKGDRRSRSSSRTKANKKRSSKKSSSRGKKKKQDTKKRDDSRSSTNSRSSAKVTEGSPKRDASKSSSSSTSEKAKIDKKKKDARKTDASQSSRSSSSSGKGKKSSKKKGSNKKKKGGSKKKKDPTSSEQSEPPVKDKKREEKDKDKHKEKDRVKDRDRSKDKVRDTERDRHKDKDRDKDEQKEKEKEDTVTKHDPKLSEISEAPEKQQKESTGSKAKISLVIRKSGSESQNEDTLAGKLESGIRNQDVEMPDVLEALKVELKSAALAFFSNKNPLAINLSSLEIDFQMSASEERKQGERAETPPESTGEFFAGPVVISISGLDKSGASRIVNDKGNLMLVVDGSSVLKGMGQDTGLLEEVLEKCLTNAYRKVLPKVKTWSSHNSNANAMQNCTQKVSRRTVKTQVNNTQCVLLTEDGPYPVADT</sequence>
<feature type="compositionally biased region" description="Basic residues" evidence="1">
    <location>
        <begin position="151"/>
        <end position="173"/>
    </location>
</feature>
<comment type="caution">
    <text evidence="2">The sequence shown here is derived from an EMBL/GenBank/DDBJ whole genome shotgun (WGS) entry which is preliminary data.</text>
</comment>
<dbReference type="Proteomes" id="UP001626550">
    <property type="component" value="Unassembled WGS sequence"/>
</dbReference>
<dbReference type="EMBL" id="JBJKFK010000241">
    <property type="protein sequence ID" value="KAL3318461.1"/>
    <property type="molecule type" value="Genomic_DNA"/>
</dbReference>
<protein>
    <submittedName>
        <fullName evidence="2">Uncharacterized protein</fullName>
    </submittedName>
</protein>
<feature type="compositionally biased region" description="Basic residues" evidence="1">
    <location>
        <begin position="41"/>
        <end position="86"/>
    </location>
</feature>
<evidence type="ECO:0000313" key="2">
    <source>
        <dbReference type="EMBL" id="KAL3318461.1"/>
    </source>
</evidence>
<feature type="compositionally biased region" description="Basic and acidic residues" evidence="1">
    <location>
        <begin position="184"/>
        <end position="260"/>
    </location>
</feature>
<organism evidence="2 3">
    <name type="scientific">Cichlidogyrus casuarinus</name>
    <dbReference type="NCBI Taxonomy" id="1844966"/>
    <lineage>
        <taxon>Eukaryota</taxon>
        <taxon>Metazoa</taxon>
        <taxon>Spiralia</taxon>
        <taxon>Lophotrochozoa</taxon>
        <taxon>Platyhelminthes</taxon>
        <taxon>Monogenea</taxon>
        <taxon>Monopisthocotylea</taxon>
        <taxon>Dactylogyridea</taxon>
        <taxon>Ancyrocephalidae</taxon>
        <taxon>Cichlidogyrus</taxon>
    </lineage>
</organism>
<dbReference type="AlphaFoldDB" id="A0ABD2QIA3"/>
<evidence type="ECO:0000256" key="1">
    <source>
        <dbReference type="SAM" id="MobiDB-lite"/>
    </source>
</evidence>
<proteinExistence type="predicted"/>